<evidence type="ECO:0000313" key="3">
    <source>
        <dbReference type="Proteomes" id="UP000018877"/>
    </source>
</evidence>
<keyword evidence="1" id="KW-0175">Coiled coil</keyword>
<name>A0AB94IRG7_9BACI</name>
<dbReference type="EMBL" id="ALAN01000047">
    <property type="protein sequence ID" value="ETI69563.1"/>
    <property type="molecule type" value="Genomic_DNA"/>
</dbReference>
<proteinExistence type="predicted"/>
<comment type="caution">
    <text evidence="2">The sequence shown here is derived from an EMBL/GenBank/DDBJ whole genome shotgun (WGS) entry which is preliminary data.</text>
</comment>
<protein>
    <submittedName>
        <fullName evidence="2">Uncharacterized protein</fullName>
    </submittedName>
</protein>
<dbReference type="Proteomes" id="UP000018877">
    <property type="component" value="Unassembled WGS sequence"/>
</dbReference>
<organism evidence="2 3">
    <name type="scientific">Neobacillus vireti LMG 21834</name>
    <dbReference type="NCBI Taxonomy" id="1131730"/>
    <lineage>
        <taxon>Bacteria</taxon>
        <taxon>Bacillati</taxon>
        <taxon>Bacillota</taxon>
        <taxon>Bacilli</taxon>
        <taxon>Bacillales</taxon>
        <taxon>Bacillaceae</taxon>
        <taxon>Neobacillus</taxon>
    </lineage>
</organism>
<sequence length="102" mass="12228">MDVINRVKEKLETALEDWEMMNDAAESESEECAERFEMNFYKFIDELKLWYQHLNQPPSTIEEAENLSEIREMIDRLPAPLELNFLTELELIIEGEDRVRFD</sequence>
<evidence type="ECO:0000313" key="2">
    <source>
        <dbReference type="EMBL" id="ETI69563.1"/>
    </source>
</evidence>
<evidence type="ECO:0000256" key="1">
    <source>
        <dbReference type="SAM" id="Coils"/>
    </source>
</evidence>
<reference evidence="2 3" key="1">
    <citation type="journal article" date="2014" name="Environ. Microbiol.">
        <title>The nitrate-ammonifying and nosZ-carrying bacterium Bacillus vireti is a potent source and sink for nitric and nitrous oxide under high nitrate conditions.</title>
        <authorList>
            <person name="Mania D."/>
            <person name="Heylen K."/>
            <person name="van Spanning R.J."/>
            <person name="Frostegard A."/>
        </authorList>
    </citation>
    <scope>NUCLEOTIDE SEQUENCE [LARGE SCALE GENOMIC DNA]</scope>
    <source>
        <strain evidence="2 3">LMG 21834</strain>
    </source>
</reference>
<dbReference type="AlphaFoldDB" id="A0AB94IRG7"/>
<feature type="coiled-coil region" evidence="1">
    <location>
        <begin position="8"/>
        <end position="35"/>
    </location>
</feature>
<accession>A0AB94IRG7</accession>
<keyword evidence="3" id="KW-1185">Reference proteome</keyword>
<gene>
    <name evidence="2" type="ORF">BAVI_06584</name>
</gene>